<evidence type="ECO:0000313" key="4">
    <source>
        <dbReference type="EMBL" id="RHN82417.1"/>
    </source>
</evidence>
<dbReference type="EMBL" id="PSQE01000001">
    <property type="protein sequence ID" value="RHN82417.1"/>
    <property type="molecule type" value="Genomic_DNA"/>
</dbReference>
<keyword evidence="2 3" id="KW-0812">Transmembrane</keyword>
<dbReference type="OMA" id="LRKFNGA"/>
<evidence type="ECO:0000256" key="1">
    <source>
        <dbReference type="SAM" id="MobiDB-lite"/>
    </source>
</evidence>
<reference evidence="5" key="3">
    <citation type="submission" date="2015-04" db="UniProtKB">
        <authorList>
            <consortium name="EnsemblPlants"/>
        </authorList>
    </citation>
    <scope>IDENTIFICATION</scope>
    <source>
        <strain evidence="5">cv. Jemalong A17</strain>
    </source>
</reference>
<sequence length="242" mass="26728">MMQVQVPVTHKINHLFNFLQNHPSSIALNLCKYSALFLALLATFHTIFIIKFPKKTPSLPPLIAEDDFGDSEDETCSLSSMSSEPEDNEEEEEEEDDENRSGEYFRLKGSGNGDGFLRSCRRSITDIFSLSEIANSKSVVKLWDTIGFGLGFGFDDFDSSVVSLYGGADEKQSTLSSARMVSAGENASENSALMIWDTRLRRRIPAVVTEWVPGNGNVVGIVSGGLEKVCVRDDGHYELTIL</sequence>
<keyword evidence="2" id="KW-1133">Transmembrane helix</keyword>
<dbReference type="EnsemblPlants" id="AES62900">
    <property type="protein sequence ID" value="AES62900"/>
    <property type="gene ID" value="MTR_1g110550"/>
</dbReference>
<organism evidence="3 6">
    <name type="scientific">Medicago truncatula</name>
    <name type="common">Barrel medic</name>
    <name type="synonym">Medicago tribuloides</name>
    <dbReference type="NCBI Taxonomy" id="3880"/>
    <lineage>
        <taxon>Eukaryota</taxon>
        <taxon>Viridiplantae</taxon>
        <taxon>Streptophyta</taxon>
        <taxon>Embryophyta</taxon>
        <taxon>Tracheophyta</taxon>
        <taxon>Spermatophyta</taxon>
        <taxon>Magnoliopsida</taxon>
        <taxon>eudicotyledons</taxon>
        <taxon>Gunneridae</taxon>
        <taxon>Pentapetalae</taxon>
        <taxon>rosids</taxon>
        <taxon>fabids</taxon>
        <taxon>Fabales</taxon>
        <taxon>Fabaceae</taxon>
        <taxon>Papilionoideae</taxon>
        <taxon>50 kb inversion clade</taxon>
        <taxon>NPAAA clade</taxon>
        <taxon>Hologalegina</taxon>
        <taxon>IRL clade</taxon>
        <taxon>Trifolieae</taxon>
        <taxon>Medicago</taxon>
    </lineage>
</organism>
<dbReference type="EMBL" id="CM001217">
    <property type="protein sequence ID" value="AES62900.1"/>
    <property type="molecule type" value="Genomic_DNA"/>
</dbReference>
<evidence type="ECO:0000313" key="6">
    <source>
        <dbReference type="Proteomes" id="UP000002051"/>
    </source>
</evidence>
<name>G7ID94_MEDTR</name>
<dbReference type="Proteomes" id="UP000002051">
    <property type="component" value="Unassembled WGS sequence"/>
</dbReference>
<evidence type="ECO:0000313" key="5">
    <source>
        <dbReference type="EnsemblPlants" id="AES62900"/>
    </source>
</evidence>
<feature type="compositionally biased region" description="Acidic residues" evidence="1">
    <location>
        <begin position="84"/>
        <end position="98"/>
    </location>
</feature>
<keyword evidence="2" id="KW-0472">Membrane</keyword>
<dbReference type="PANTHER" id="PTHR36715:SF1">
    <property type="entry name" value="PROTEIN, PUTATIVE-RELATED"/>
    <property type="match status" value="1"/>
</dbReference>
<keyword evidence="6" id="KW-1185">Reference proteome</keyword>
<dbReference type="OrthoDB" id="1662399at2759"/>
<dbReference type="KEGG" id="mtr:11443733"/>
<reference evidence="7" key="4">
    <citation type="journal article" date="2018" name="Nat. Plants">
        <title>Whole-genome landscape of Medicago truncatula symbiotic genes.</title>
        <authorList>
            <person name="Pecrix Y."/>
            <person name="Staton S.E."/>
            <person name="Sallet E."/>
            <person name="Lelandais-Briere C."/>
            <person name="Moreau S."/>
            <person name="Carrere S."/>
            <person name="Blein T."/>
            <person name="Jardinaud M.F."/>
            <person name="Latrasse D."/>
            <person name="Zouine M."/>
            <person name="Zahm M."/>
            <person name="Kreplak J."/>
            <person name="Mayjonade B."/>
            <person name="Satge C."/>
            <person name="Perez M."/>
            <person name="Cauet S."/>
            <person name="Marande W."/>
            <person name="Chantry-Darmon C."/>
            <person name="Lopez-Roques C."/>
            <person name="Bouchez O."/>
            <person name="Berard A."/>
            <person name="Debelle F."/>
            <person name="Munos S."/>
            <person name="Bendahmane A."/>
            <person name="Berges H."/>
            <person name="Niebel A."/>
            <person name="Buitink J."/>
            <person name="Frugier F."/>
            <person name="Benhamed M."/>
            <person name="Crespi M."/>
            <person name="Gouzy J."/>
            <person name="Gamas P."/>
        </authorList>
    </citation>
    <scope>NUCLEOTIDE SEQUENCE [LARGE SCALE GENOMIC DNA]</scope>
    <source>
        <strain evidence="7">cv. Jemalong A17</strain>
    </source>
</reference>
<dbReference type="PaxDb" id="3880-AES62900"/>
<reference evidence="4" key="5">
    <citation type="journal article" date="2018" name="Nat. Plants">
        <title>Whole-genome landscape of Medicago truncatula symbiotic genes.</title>
        <authorList>
            <person name="Pecrix Y."/>
            <person name="Gamas P."/>
            <person name="Carrere S."/>
        </authorList>
    </citation>
    <scope>NUCLEOTIDE SEQUENCE</scope>
    <source>
        <tissue evidence="4">Leaves</tissue>
    </source>
</reference>
<dbReference type="Gramene" id="rna6581">
    <property type="protein sequence ID" value="RHN82417.1"/>
    <property type="gene ID" value="gene6581"/>
</dbReference>
<feature type="region of interest" description="Disordered" evidence="1">
    <location>
        <begin position="63"/>
        <end position="107"/>
    </location>
</feature>
<reference evidence="3 6" key="1">
    <citation type="journal article" date="2011" name="Nature">
        <title>The Medicago genome provides insight into the evolution of rhizobial symbioses.</title>
        <authorList>
            <person name="Young N.D."/>
            <person name="Debelle F."/>
            <person name="Oldroyd G.E."/>
            <person name="Geurts R."/>
            <person name="Cannon S.B."/>
            <person name="Udvardi M.K."/>
            <person name="Benedito V.A."/>
            <person name="Mayer K.F."/>
            <person name="Gouzy J."/>
            <person name="Schoof H."/>
            <person name="Van de Peer Y."/>
            <person name="Proost S."/>
            <person name="Cook D.R."/>
            <person name="Meyers B.C."/>
            <person name="Spannagl M."/>
            <person name="Cheung F."/>
            <person name="De Mita S."/>
            <person name="Krishnakumar V."/>
            <person name="Gundlach H."/>
            <person name="Zhou S."/>
            <person name="Mudge J."/>
            <person name="Bharti A.K."/>
            <person name="Murray J.D."/>
            <person name="Naoumkina M.A."/>
            <person name="Rosen B."/>
            <person name="Silverstein K.A."/>
            <person name="Tang H."/>
            <person name="Rombauts S."/>
            <person name="Zhao P.X."/>
            <person name="Zhou P."/>
            <person name="Barbe V."/>
            <person name="Bardou P."/>
            <person name="Bechner M."/>
            <person name="Bellec A."/>
            <person name="Berger A."/>
            <person name="Berges H."/>
            <person name="Bidwell S."/>
            <person name="Bisseling T."/>
            <person name="Choisne N."/>
            <person name="Couloux A."/>
            <person name="Denny R."/>
            <person name="Deshpande S."/>
            <person name="Dai X."/>
            <person name="Doyle J.J."/>
            <person name="Dudez A.M."/>
            <person name="Farmer A.D."/>
            <person name="Fouteau S."/>
            <person name="Franken C."/>
            <person name="Gibelin C."/>
            <person name="Gish J."/>
            <person name="Goldstein S."/>
            <person name="Gonzalez A.J."/>
            <person name="Green P.J."/>
            <person name="Hallab A."/>
            <person name="Hartog M."/>
            <person name="Hua A."/>
            <person name="Humphray S.J."/>
            <person name="Jeong D.H."/>
            <person name="Jing Y."/>
            <person name="Jocker A."/>
            <person name="Kenton S.M."/>
            <person name="Kim D.J."/>
            <person name="Klee K."/>
            <person name="Lai H."/>
            <person name="Lang C."/>
            <person name="Lin S."/>
            <person name="Macmil S.L."/>
            <person name="Magdelenat G."/>
            <person name="Matthews L."/>
            <person name="McCorrison J."/>
            <person name="Monaghan E.L."/>
            <person name="Mun J.H."/>
            <person name="Najar F.Z."/>
            <person name="Nicholson C."/>
            <person name="Noirot C."/>
            <person name="O'Bleness M."/>
            <person name="Paule C.R."/>
            <person name="Poulain J."/>
            <person name="Prion F."/>
            <person name="Qin B."/>
            <person name="Qu C."/>
            <person name="Retzel E.F."/>
            <person name="Riddle C."/>
            <person name="Sallet E."/>
            <person name="Samain S."/>
            <person name="Samson N."/>
            <person name="Sanders I."/>
            <person name="Saurat O."/>
            <person name="Scarpelli C."/>
            <person name="Schiex T."/>
            <person name="Segurens B."/>
            <person name="Severin A.J."/>
            <person name="Sherrier D.J."/>
            <person name="Shi R."/>
            <person name="Sims S."/>
            <person name="Singer S.R."/>
            <person name="Sinharoy S."/>
            <person name="Sterck L."/>
            <person name="Viollet A."/>
            <person name="Wang B.B."/>
            <person name="Wang K."/>
            <person name="Wang M."/>
            <person name="Wang X."/>
            <person name="Warfsmann J."/>
            <person name="Weissenbach J."/>
            <person name="White D.D."/>
            <person name="White J.D."/>
            <person name="Wiley G.B."/>
            <person name="Wincker P."/>
            <person name="Xing Y."/>
            <person name="Yang L."/>
            <person name="Yao Z."/>
            <person name="Ying F."/>
            <person name="Zhai J."/>
            <person name="Zhou L."/>
            <person name="Zuber A."/>
            <person name="Denarie J."/>
            <person name="Dixon R.A."/>
            <person name="May G.D."/>
            <person name="Schwartz D.C."/>
            <person name="Rogers J."/>
            <person name="Quetier F."/>
            <person name="Town C.D."/>
            <person name="Roe B.A."/>
        </authorList>
    </citation>
    <scope>NUCLEOTIDE SEQUENCE [LARGE SCALE GENOMIC DNA]</scope>
    <source>
        <strain evidence="3">A17</strain>
        <strain evidence="5 6">cv. Jemalong A17</strain>
    </source>
</reference>
<dbReference type="AlphaFoldDB" id="G7ID94"/>
<gene>
    <name evidence="5" type="primary">11443733</name>
    <name evidence="3" type="ordered locus">MTR_1g110550</name>
    <name evidence="4" type="ORF">MtrunA17_Chr1g0209701</name>
</gene>
<feature type="transmembrane region" description="Helical" evidence="2">
    <location>
        <begin position="33"/>
        <end position="50"/>
    </location>
</feature>
<reference evidence="3 6" key="2">
    <citation type="journal article" date="2014" name="BMC Genomics">
        <title>An improved genome release (version Mt4.0) for the model legume Medicago truncatula.</title>
        <authorList>
            <person name="Tang H."/>
            <person name="Krishnakumar V."/>
            <person name="Bidwell S."/>
            <person name="Rosen B."/>
            <person name="Chan A."/>
            <person name="Zhou S."/>
            <person name="Gentzbittel L."/>
            <person name="Childs K.L."/>
            <person name="Yandell M."/>
            <person name="Gundlach H."/>
            <person name="Mayer K.F."/>
            <person name="Schwartz D.C."/>
            <person name="Town C.D."/>
        </authorList>
    </citation>
    <scope>GENOME REANNOTATION</scope>
    <source>
        <strain evidence="5 6">cv. Jemalong A17</strain>
    </source>
</reference>
<proteinExistence type="predicted"/>
<feature type="compositionally biased region" description="Acidic residues" evidence="1">
    <location>
        <begin position="64"/>
        <end position="75"/>
    </location>
</feature>
<accession>G7ID94</accession>
<evidence type="ECO:0000313" key="7">
    <source>
        <dbReference type="Proteomes" id="UP000265566"/>
    </source>
</evidence>
<dbReference type="PANTHER" id="PTHR36715">
    <property type="entry name" value="BNAANNG41370D PROTEIN"/>
    <property type="match status" value="1"/>
</dbReference>
<dbReference type="Proteomes" id="UP000265566">
    <property type="component" value="Chromosome 1"/>
</dbReference>
<dbReference type="HOGENOM" id="CLU_087121_0_0_1"/>
<dbReference type="eggNOG" id="ENOG502RYUT">
    <property type="taxonomic scope" value="Eukaryota"/>
</dbReference>
<evidence type="ECO:0000313" key="3">
    <source>
        <dbReference type="EMBL" id="AES62900.1"/>
    </source>
</evidence>
<protein>
    <submittedName>
        <fullName evidence="3">Transmembrane protein, putative</fullName>
    </submittedName>
</protein>
<evidence type="ECO:0000256" key="2">
    <source>
        <dbReference type="SAM" id="Phobius"/>
    </source>
</evidence>